<dbReference type="AlphaFoldDB" id="A0A7X5QWR7"/>
<evidence type="ECO:0000256" key="1">
    <source>
        <dbReference type="SAM" id="MobiDB-lite"/>
    </source>
</evidence>
<dbReference type="Proteomes" id="UP000518878">
    <property type="component" value="Unassembled WGS sequence"/>
</dbReference>
<evidence type="ECO:0000313" key="2">
    <source>
        <dbReference type="EMBL" id="NID16722.1"/>
    </source>
</evidence>
<name>A0A7X5QWR7_9GAMM</name>
<evidence type="ECO:0008006" key="4">
    <source>
        <dbReference type="Google" id="ProtNLM"/>
    </source>
</evidence>
<evidence type="ECO:0000313" key="3">
    <source>
        <dbReference type="Proteomes" id="UP000518878"/>
    </source>
</evidence>
<sequence length="63" mass="7308">MSYAVDAKTALPLSLVERIFQNHHGVVRHPERHRKKPQDRRAYSKKIHVEGSTLALPKREVQP</sequence>
<dbReference type="EMBL" id="JAAQTL010000001">
    <property type="protein sequence ID" value="NID16722.1"/>
    <property type="molecule type" value="Genomic_DNA"/>
</dbReference>
<keyword evidence="3" id="KW-1185">Reference proteome</keyword>
<protein>
    <recommendedName>
        <fullName evidence="4">Transposase</fullName>
    </recommendedName>
</protein>
<comment type="caution">
    <text evidence="2">The sequence shown here is derived from an EMBL/GenBank/DDBJ whole genome shotgun (WGS) entry which is preliminary data.</text>
</comment>
<proteinExistence type="predicted"/>
<reference evidence="2 3" key="1">
    <citation type="journal article" date="2006" name="Int. J. Syst. Evol. Microbiol.">
        <title>Dyella yeojuensis sp. nov., isolated from greenhouse soil in Korea.</title>
        <authorList>
            <person name="Kim B.Y."/>
            <person name="Weon H.Y."/>
            <person name="Lee K.H."/>
            <person name="Seok S.J."/>
            <person name="Kwon S.W."/>
            <person name="Go S.J."/>
            <person name="Stackebrandt E."/>
        </authorList>
    </citation>
    <scope>NUCLEOTIDE SEQUENCE [LARGE SCALE GENOMIC DNA]</scope>
    <source>
        <strain evidence="2 3">DSM 17673</strain>
    </source>
</reference>
<dbReference type="RefSeq" id="WP_166700344.1">
    <property type="nucleotide sequence ID" value="NZ_JAAQTL010000001.1"/>
</dbReference>
<accession>A0A7X5QWR7</accession>
<feature type="compositionally biased region" description="Basic residues" evidence="1">
    <location>
        <begin position="26"/>
        <end position="46"/>
    </location>
</feature>
<organism evidence="2 3">
    <name type="scientific">Luteibacter yeojuensis</name>
    <dbReference type="NCBI Taxonomy" id="345309"/>
    <lineage>
        <taxon>Bacteria</taxon>
        <taxon>Pseudomonadati</taxon>
        <taxon>Pseudomonadota</taxon>
        <taxon>Gammaproteobacteria</taxon>
        <taxon>Lysobacterales</taxon>
        <taxon>Rhodanobacteraceae</taxon>
        <taxon>Luteibacter</taxon>
    </lineage>
</organism>
<feature type="region of interest" description="Disordered" evidence="1">
    <location>
        <begin position="26"/>
        <end position="63"/>
    </location>
</feature>
<gene>
    <name evidence="2" type="ORF">HBF32_14710</name>
</gene>